<dbReference type="eggNOG" id="ENOG502QVEH">
    <property type="taxonomic scope" value="Eukaryota"/>
</dbReference>
<proteinExistence type="predicted"/>
<evidence type="ECO:0000313" key="2">
    <source>
        <dbReference type="Proteomes" id="UP000189703"/>
    </source>
</evidence>
<dbReference type="GO" id="GO:0010274">
    <property type="term" value="P:hydrotropism"/>
    <property type="evidence" value="ECO:0007669"/>
    <property type="project" value="InterPro"/>
</dbReference>
<gene>
    <name evidence="3" type="primary">LOC104597335</name>
</gene>
<organism evidence="2 3">
    <name type="scientific">Nelumbo nucifera</name>
    <name type="common">Sacred lotus</name>
    <dbReference type="NCBI Taxonomy" id="4432"/>
    <lineage>
        <taxon>Eukaryota</taxon>
        <taxon>Viridiplantae</taxon>
        <taxon>Streptophyta</taxon>
        <taxon>Embryophyta</taxon>
        <taxon>Tracheophyta</taxon>
        <taxon>Spermatophyta</taxon>
        <taxon>Magnoliopsida</taxon>
        <taxon>Proteales</taxon>
        <taxon>Nelumbonaceae</taxon>
        <taxon>Nelumbo</taxon>
    </lineage>
</organism>
<dbReference type="OMA" id="LHSIPMW"/>
<dbReference type="PANTHER" id="PTHR31276:SF6">
    <property type="entry name" value="PROTEIN MIZU-KUSSEI 1"/>
    <property type="match status" value="1"/>
</dbReference>
<dbReference type="NCBIfam" id="TIGR01570">
    <property type="entry name" value="A_thal_3588"/>
    <property type="match status" value="1"/>
</dbReference>
<dbReference type="RefSeq" id="XP_010257111.1">
    <property type="nucleotide sequence ID" value="XM_010258809.1"/>
</dbReference>
<feature type="compositionally biased region" description="Basic and acidic residues" evidence="1">
    <location>
        <begin position="36"/>
        <end position="50"/>
    </location>
</feature>
<dbReference type="FunCoup" id="A0A1U7ZS81">
    <property type="interactions" value="144"/>
</dbReference>
<dbReference type="InterPro" id="IPR006460">
    <property type="entry name" value="MIZ1-like_pln"/>
</dbReference>
<dbReference type="OrthoDB" id="774785at2759"/>
<name>A0A1U7ZS81_NELNU</name>
<sequence>MTIFDSLRRYLLPCFPTSTATTAAAATTKKRLSTSLRDDNHHQDRQHNQEESTTTTEETDSNDQVPPRPSKSMVTGTIYGHRRGHVCFCIQQDRLNCKPSLLFELSIPTYVLVKEMQCGILRIALKCDRPDMNSCPLHSIPIWTMYCNGRKVGFAKRKRVTDKDRLMLKTMQSISVGAGVIPAASEGEGEIIYMRASYERVVGNADSESFHLINPDNCPGQELSVFLLRSR</sequence>
<accession>A0A1U7ZS81</accession>
<keyword evidence="2" id="KW-1185">Reference proteome</keyword>
<dbReference type="PANTHER" id="PTHR31276">
    <property type="match status" value="1"/>
</dbReference>
<evidence type="ECO:0000256" key="1">
    <source>
        <dbReference type="SAM" id="MobiDB-lite"/>
    </source>
</evidence>
<feature type="region of interest" description="Disordered" evidence="1">
    <location>
        <begin position="26"/>
        <end position="75"/>
    </location>
</feature>
<dbReference type="AlphaFoldDB" id="A0A1U7ZS81"/>
<evidence type="ECO:0000313" key="3">
    <source>
        <dbReference type="RefSeq" id="XP_010257111.1"/>
    </source>
</evidence>
<dbReference type="Pfam" id="PF04759">
    <property type="entry name" value="DUF617"/>
    <property type="match status" value="1"/>
</dbReference>
<protein>
    <submittedName>
        <fullName evidence="3">Protein MIZU-KUSSEI 1</fullName>
    </submittedName>
</protein>
<reference evidence="3" key="1">
    <citation type="submission" date="2025-08" db="UniProtKB">
        <authorList>
            <consortium name="RefSeq"/>
        </authorList>
    </citation>
    <scope>IDENTIFICATION</scope>
</reference>
<dbReference type="GeneID" id="104597335"/>
<dbReference type="KEGG" id="nnu:104597335"/>
<dbReference type="Proteomes" id="UP000189703">
    <property type="component" value="Unplaced"/>
</dbReference>